<dbReference type="InterPro" id="IPR010935">
    <property type="entry name" value="SMC_hinge"/>
</dbReference>
<dbReference type="HAMAP" id="MF_01894">
    <property type="entry name" value="Smc_prok"/>
    <property type="match status" value="1"/>
</dbReference>
<evidence type="ECO:0000256" key="4">
    <source>
        <dbReference type="ARBA" id="ARBA00023054"/>
    </source>
</evidence>
<feature type="coiled-coil region" evidence="6">
    <location>
        <begin position="832"/>
        <end position="880"/>
    </location>
</feature>
<dbReference type="PANTHER" id="PTHR43977">
    <property type="entry name" value="STRUCTURAL MAINTENANCE OF CHROMOSOMES PROTEIN 3"/>
    <property type="match status" value="1"/>
</dbReference>
<evidence type="ECO:0000256" key="2">
    <source>
        <dbReference type="ARBA" id="ARBA00022741"/>
    </source>
</evidence>
<feature type="coiled-coil region" evidence="6">
    <location>
        <begin position="325"/>
        <end position="366"/>
    </location>
</feature>
<dbReference type="GO" id="GO:0005524">
    <property type="term" value="F:ATP binding"/>
    <property type="evidence" value="ECO:0007669"/>
    <property type="project" value="UniProtKB-UniRule"/>
</dbReference>
<dbReference type="GO" id="GO:0006260">
    <property type="term" value="P:DNA replication"/>
    <property type="evidence" value="ECO:0007669"/>
    <property type="project" value="UniProtKB-UniRule"/>
</dbReference>
<keyword evidence="3 6" id="KW-0067">ATP-binding</keyword>
<dbReference type="PIRSF" id="PIRSF005719">
    <property type="entry name" value="SMC"/>
    <property type="match status" value="1"/>
</dbReference>
<dbReference type="NCBIfam" id="TIGR02168">
    <property type="entry name" value="SMC_prok_B"/>
    <property type="match status" value="1"/>
</dbReference>
<organism evidence="8 9">
    <name type="scientific">Candidatus Pseudoramibacter fermentans</name>
    <dbReference type="NCBI Taxonomy" id="2594427"/>
    <lineage>
        <taxon>Bacteria</taxon>
        <taxon>Bacillati</taxon>
        <taxon>Bacillota</taxon>
        <taxon>Clostridia</taxon>
        <taxon>Eubacteriales</taxon>
        <taxon>Eubacteriaceae</taxon>
        <taxon>Pseudoramibacter</taxon>
    </lineage>
</organism>
<keyword evidence="5 6" id="KW-0238">DNA-binding</keyword>
<dbReference type="GO" id="GO:0003677">
    <property type="term" value="F:DNA binding"/>
    <property type="evidence" value="ECO:0007669"/>
    <property type="project" value="UniProtKB-UniRule"/>
</dbReference>
<evidence type="ECO:0000259" key="7">
    <source>
        <dbReference type="SMART" id="SM00968"/>
    </source>
</evidence>
<comment type="caution">
    <text evidence="8">The sequence shown here is derived from an EMBL/GenBank/DDBJ whole genome shotgun (WGS) entry which is preliminary data.</text>
</comment>
<dbReference type="InterPro" id="IPR011890">
    <property type="entry name" value="SMC_prok"/>
</dbReference>
<dbReference type="Pfam" id="PF06470">
    <property type="entry name" value="SMC_hinge"/>
    <property type="match status" value="1"/>
</dbReference>
<dbReference type="Gene3D" id="3.30.70.1620">
    <property type="match status" value="1"/>
</dbReference>
<comment type="function">
    <text evidence="6">Required for chromosome condensation and partitioning.</text>
</comment>
<sequence length="1190" mass="137729">MYLKSLRMVGFKSFANSVELTFDPNITAIIGPNGSGKSNIIDAIRWVLGEQSSKSLRGKQMDDVIFSGTSFHNPMGYAEVTILLDNSDRYFNEFPDEVSITRRLFKTGESAYLINNQSVRLRDIHAIFADTGLGKNGYSIVGQGNIENIINSDPDTLRGIIEEAVGIVNYKSREHEAQKELDSAQANMERIQDLMLELERQRTPLSKQAEKAKRYLNLKEKLKRLDLISFQREYQALERKKSENQKALDQCNDEINKIKIAIHDADAQYQRLRVQKKKILESKKESDLLFEEISTNNVNVEKDKAHIEEQINRTTFEISRCNELITDLSTQKDENQKKIDGLADEIRALQKDNERLRREQALQQKKGNEHAQAIGKIQDQLTKAQGIDKNFRSEREKNKDKIAQYDSELSVIEEKINIRMQHIRNEKNIISENKKHYEREHAKLEQDQKQAAETQKQLSEAQATLNQLKDKEKKLSKQINQLRNDQSLLRTRTDYLKRVQSQFLDYVPGTRWIMSRKSSMPKQIQYNIFGPVGDLIEVPNNLIYAIDSALGRKTQNIIVADVDTARYCIELLKKNRSGRVTFLPLSNLKSNQISEGEKNSFTHFKGYAGIASDLIRFSPEIQPAVESLLGRVIVVDKFDAARQMRRVVKYYMIVTLDGEIFYAGGAIVGGRQKKNQSTYRYNKKDELKTYALQEKKMAAQIADCDRELAAVQKSRSTQQQNYLKLKAHDEEVKRLIFEENHKSKTLIKTNLDIHTNIDQEEKECQQLKNRFSDIQKSIKEINKLITKDDTNDHAVNQSDIQNQLNALHQKQRENDRIIAKYNIAIAKNNEGIKLKKKQSENVKQQIDQLIQKIEAQSTLSKELEMAAKQSKARLKEIDQSILLLQKREIDRKEKANSFAESEAKIDEQIEDTDRKIRTLNHQQILQNEELNKLQIASHRILTVRQNMSDKMMRRYDMNLTMISDWLRNKNWDETAADKSSIQSLEQQIKDLGNVNVNAIEDYEEINQRYLFIQNQYHDLLKSKEKIEKMIQDLQKEMTERFDFEFKKLQLYFSQIFKELFGGGKANLFYMDPQNILQSGIGLEAQPPGKNLKQLSLMSGGEKAMTAICLLFAFLKLNPSPFCIIDEVDAALDDQNIYRFTTYLKKIYDQTQFILITHRKNTLKICDSIYGISMTNTGISKIVSVKISDYI</sequence>
<dbReference type="InterPro" id="IPR003395">
    <property type="entry name" value="RecF/RecN/SMC_N"/>
</dbReference>
<dbReference type="GO" id="GO:0016887">
    <property type="term" value="F:ATP hydrolysis activity"/>
    <property type="evidence" value="ECO:0007669"/>
    <property type="project" value="InterPro"/>
</dbReference>
<dbReference type="AlphaFoldDB" id="A0A6L5GRA5"/>
<dbReference type="Gene3D" id="1.20.1060.20">
    <property type="match status" value="1"/>
</dbReference>
<name>A0A6L5GRA5_9FIRM</name>
<dbReference type="InterPro" id="IPR027417">
    <property type="entry name" value="P-loop_NTPase"/>
</dbReference>
<reference evidence="8" key="1">
    <citation type="journal article" date="2020" name="Appl. Environ. Microbiol.">
        <title>Medium-Chain Fatty Acid Synthesis by 'Candidatus Weimeria bifida' gen. nov., sp. nov., and 'Candidatus Pseudoramibacter fermentans' sp. nov.</title>
        <authorList>
            <person name="Scarborough M.J."/>
            <person name="Myers K.S."/>
            <person name="Donohue T.J."/>
            <person name="Noguera D.R."/>
        </authorList>
    </citation>
    <scope>NUCLEOTIDE SEQUENCE</scope>
    <source>
        <strain evidence="8">EUB1.1</strain>
    </source>
</reference>
<comment type="subunit">
    <text evidence="6">Homodimer.</text>
</comment>
<dbReference type="Gene3D" id="3.40.50.300">
    <property type="entry name" value="P-loop containing nucleotide triphosphate hydrolases"/>
    <property type="match status" value="2"/>
</dbReference>
<keyword evidence="9" id="KW-1185">Reference proteome</keyword>
<evidence type="ECO:0000256" key="5">
    <source>
        <dbReference type="ARBA" id="ARBA00023125"/>
    </source>
</evidence>
<evidence type="ECO:0000256" key="6">
    <source>
        <dbReference type="HAMAP-Rule" id="MF_01894"/>
    </source>
</evidence>
<keyword evidence="2 6" id="KW-0547">Nucleotide-binding</keyword>
<dbReference type="SUPFAM" id="SSF52540">
    <property type="entry name" value="P-loop containing nucleoside triphosphate hydrolases"/>
    <property type="match status" value="1"/>
</dbReference>
<feature type="coiled-coil region" evidence="6">
    <location>
        <begin position="981"/>
        <end position="1036"/>
    </location>
</feature>
<dbReference type="SUPFAM" id="SSF75553">
    <property type="entry name" value="Smc hinge domain"/>
    <property type="match status" value="1"/>
</dbReference>
<dbReference type="GO" id="GO:0007062">
    <property type="term" value="P:sister chromatid cohesion"/>
    <property type="evidence" value="ECO:0007669"/>
    <property type="project" value="InterPro"/>
</dbReference>
<dbReference type="GO" id="GO:0030261">
    <property type="term" value="P:chromosome condensation"/>
    <property type="evidence" value="ECO:0007669"/>
    <property type="project" value="InterPro"/>
</dbReference>
<dbReference type="GO" id="GO:0005737">
    <property type="term" value="C:cytoplasm"/>
    <property type="evidence" value="ECO:0007669"/>
    <property type="project" value="UniProtKB-SubCell"/>
</dbReference>
<feature type="coiled-coil region" evidence="6">
    <location>
        <begin position="395"/>
        <end position="485"/>
    </location>
</feature>
<comment type="domain">
    <text evidence="6">Contains large globular domains required for ATP hydrolysis at each terminus and a third globular domain forming a flexible hinge near the middle of the molecule. These domains are separated by coiled-coil structures.</text>
</comment>
<keyword evidence="4 6" id="KW-0175">Coiled coil</keyword>
<feature type="coiled-coil region" evidence="6">
    <location>
        <begin position="750"/>
        <end position="784"/>
    </location>
</feature>
<dbReference type="Proteomes" id="UP000473648">
    <property type="component" value="Unassembled WGS sequence"/>
</dbReference>
<evidence type="ECO:0000256" key="1">
    <source>
        <dbReference type="ARBA" id="ARBA00022490"/>
    </source>
</evidence>
<dbReference type="InterPro" id="IPR024704">
    <property type="entry name" value="SMC"/>
</dbReference>
<dbReference type="GO" id="GO:0007059">
    <property type="term" value="P:chromosome segregation"/>
    <property type="evidence" value="ECO:0007669"/>
    <property type="project" value="UniProtKB-UniRule"/>
</dbReference>
<dbReference type="EMBL" id="VOGB01000004">
    <property type="protein sequence ID" value="MQM72779.1"/>
    <property type="molecule type" value="Genomic_DNA"/>
</dbReference>
<dbReference type="GO" id="GO:0005694">
    <property type="term" value="C:chromosome"/>
    <property type="evidence" value="ECO:0007669"/>
    <property type="project" value="InterPro"/>
</dbReference>
<accession>A0A6L5GRA5</accession>
<feature type="coiled-coil region" evidence="6">
    <location>
        <begin position="167"/>
        <end position="268"/>
    </location>
</feature>
<keyword evidence="1 6" id="KW-0963">Cytoplasm</keyword>
<evidence type="ECO:0000313" key="9">
    <source>
        <dbReference type="Proteomes" id="UP000473648"/>
    </source>
</evidence>
<proteinExistence type="inferred from homology"/>
<protein>
    <recommendedName>
        <fullName evidence="6">Chromosome partition protein Smc</fullName>
    </recommendedName>
</protein>
<comment type="similarity">
    <text evidence="6">Belongs to the SMC family.</text>
</comment>
<feature type="binding site" evidence="6">
    <location>
        <begin position="32"/>
        <end position="39"/>
    </location>
    <ligand>
        <name>ATP</name>
        <dbReference type="ChEBI" id="CHEBI:30616"/>
    </ligand>
</feature>
<dbReference type="Pfam" id="PF02463">
    <property type="entry name" value="SMC_N"/>
    <property type="match status" value="2"/>
</dbReference>
<dbReference type="SMART" id="SM00968">
    <property type="entry name" value="SMC_hinge"/>
    <property type="match status" value="1"/>
</dbReference>
<evidence type="ECO:0000313" key="8">
    <source>
        <dbReference type="EMBL" id="MQM72779.1"/>
    </source>
</evidence>
<feature type="domain" description="SMC hinge" evidence="7">
    <location>
        <begin position="526"/>
        <end position="645"/>
    </location>
</feature>
<evidence type="ECO:0000256" key="3">
    <source>
        <dbReference type="ARBA" id="ARBA00022840"/>
    </source>
</evidence>
<dbReference type="InterPro" id="IPR036277">
    <property type="entry name" value="SMC_hinge_sf"/>
</dbReference>
<comment type="subcellular location">
    <subcellularLocation>
        <location evidence="6">Cytoplasm</location>
    </subcellularLocation>
</comment>
<gene>
    <name evidence="6 8" type="primary">smc</name>
    <name evidence="8" type="ORF">FRC53_05030</name>
</gene>